<feature type="DNA-binding region" description="H-T-H motif" evidence="5">
    <location>
        <begin position="35"/>
        <end position="54"/>
    </location>
</feature>
<dbReference type="PROSITE" id="PS50977">
    <property type="entry name" value="HTH_TETR_2"/>
    <property type="match status" value="1"/>
</dbReference>
<dbReference type="Pfam" id="PF13977">
    <property type="entry name" value="TetR_C_6"/>
    <property type="match status" value="1"/>
</dbReference>
<evidence type="ECO:0000256" key="1">
    <source>
        <dbReference type="ARBA" id="ARBA00022491"/>
    </source>
</evidence>
<evidence type="ECO:0000256" key="5">
    <source>
        <dbReference type="PROSITE-ProRule" id="PRU00335"/>
    </source>
</evidence>
<dbReference type="PANTHER" id="PTHR30055:SF228">
    <property type="entry name" value="TRANSCRIPTIONAL REGULATOR-RELATED"/>
    <property type="match status" value="1"/>
</dbReference>
<keyword evidence="4" id="KW-0804">Transcription</keyword>
<keyword evidence="1" id="KW-0678">Repressor</keyword>
<keyword evidence="3 5" id="KW-0238">DNA-binding</keyword>
<sequence>MRIKKFDRIEPDERKALLVKSTIRSLAADGYAGLSVRKITKEANVSQGLLNHHFGSINALITYAYFDISKRFLESIVAQVERCEGSASDKLDAFFRCNFADDYFDKELLKPWLVFWSLIRDSAEMAEAYEVSNGKVEEILFSLLTAISEEDKLINVDISLATQGLMAMLDGLWVRQCLAPEHISLSDSLQVCRNWTKAYRAGVFTAS</sequence>
<keyword evidence="2" id="KW-0805">Transcription regulation</keyword>
<dbReference type="InterPro" id="IPR009057">
    <property type="entry name" value="Homeodomain-like_sf"/>
</dbReference>
<comment type="caution">
    <text evidence="7">The sequence shown here is derived from an EMBL/GenBank/DDBJ whole genome shotgun (WGS) entry which is preliminary data.</text>
</comment>
<protein>
    <submittedName>
        <fullName evidence="7">TetR family transcriptional regulator C-terminal domain-containing protein</fullName>
    </submittedName>
</protein>
<evidence type="ECO:0000313" key="8">
    <source>
        <dbReference type="Proteomes" id="UP001366060"/>
    </source>
</evidence>
<evidence type="ECO:0000256" key="3">
    <source>
        <dbReference type="ARBA" id="ARBA00023125"/>
    </source>
</evidence>
<keyword evidence="8" id="KW-1185">Reference proteome</keyword>
<evidence type="ECO:0000256" key="2">
    <source>
        <dbReference type="ARBA" id="ARBA00023015"/>
    </source>
</evidence>
<proteinExistence type="predicted"/>
<dbReference type="InterPro" id="IPR036271">
    <property type="entry name" value="Tet_transcr_reg_TetR-rel_C_sf"/>
</dbReference>
<organism evidence="7 8">
    <name type="scientific">Psychromonas arctica</name>
    <dbReference type="NCBI Taxonomy" id="168275"/>
    <lineage>
        <taxon>Bacteria</taxon>
        <taxon>Pseudomonadati</taxon>
        <taxon>Pseudomonadota</taxon>
        <taxon>Gammaproteobacteria</taxon>
        <taxon>Alteromonadales</taxon>
        <taxon>Psychromonadaceae</taxon>
        <taxon>Psychromonas</taxon>
    </lineage>
</organism>
<gene>
    <name evidence="7" type="ORF">V6255_04360</name>
</gene>
<dbReference type="RefSeq" id="WP_341627036.1">
    <property type="nucleotide sequence ID" value="NZ_JBAKBA010000006.1"/>
</dbReference>
<dbReference type="Gene3D" id="1.10.357.10">
    <property type="entry name" value="Tetracycline Repressor, domain 2"/>
    <property type="match status" value="1"/>
</dbReference>
<reference evidence="7 8" key="1">
    <citation type="submission" date="2024-02" db="EMBL/GenBank/DDBJ databases">
        <title>Bacteria isolated from the canopy kelp, Nereocystis luetkeana.</title>
        <authorList>
            <person name="Pfister C.A."/>
            <person name="Younker I.T."/>
            <person name="Light S.H."/>
        </authorList>
    </citation>
    <scope>NUCLEOTIDE SEQUENCE [LARGE SCALE GENOMIC DNA]</scope>
    <source>
        <strain evidence="7 8">TI.2.07</strain>
    </source>
</reference>
<name>A0ABU9H918_9GAMM</name>
<dbReference type="Pfam" id="PF00440">
    <property type="entry name" value="TetR_N"/>
    <property type="match status" value="1"/>
</dbReference>
<dbReference type="InterPro" id="IPR001647">
    <property type="entry name" value="HTH_TetR"/>
</dbReference>
<dbReference type="EMBL" id="JBAKBA010000006">
    <property type="protein sequence ID" value="MEL0658367.1"/>
    <property type="molecule type" value="Genomic_DNA"/>
</dbReference>
<dbReference type="InterPro" id="IPR039538">
    <property type="entry name" value="BetI_C"/>
</dbReference>
<evidence type="ECO:0000259" key="6">
    <source>
        <dbReference type="PROSITE" id="PS50977"/>
    </source>
</evidence>
<dbReference type="PANTHER" id="PTHR30055">
    <property type="entry name" value="HTH-TYPE TRANSCRIPTIONAL REGULATOR RUTR"/>
    <property type="match status" value="1"/>
</dbReference>
<dbReference type="Proteomes" id="UP001366060">
    <property type="component" value="Unassembled WGS sequence"/>
</dbReference>
<feature type="domain" description="HTH tetR-type" evidence="6">
    <location>
        <begin position="12"/>
        <end position="72"/>
    </location>
</feature>
<evidence type="ECO:0000256" key="4">
    <source>
        <dbReference type="ARBA" id="ARBA00023163"/>
    </source>
</evidence>
<evidence type="ECO:0000313" key="7">
    <source>
        <dbReference type="EMBL" id="MEL0658367.1"/>
    </source>
</evidence>
<dbReference type="SUPFAM" id="SSF48498">
    <property type="entry name" value="Tetracyclin repressor-like, C-terminal domain"/>
    <property type="match status" value="1"/>
</dbReference>
<dbReference type="InterPro" id="IPR050109">
    <property type="entry name" value="HTH-type_TetR-like_transc_reg"/>
</dbReference>
<accession>A0ABU9H918</accession>
<dbReference type="SUPFAM" id="SSF46689">
    <property type="entry name" value="Homeodomain-like"/>
    <property type="match status" value="1"/>
</dbReference>